<dbReference type="AlphaFoldDB" id="A0A150L3F3"/>
<comment type="caution">
    <text evidence="1">The sequence shown here is derived from an EMBL/GenBank/DDBJ whole genome shotgun (WGS) entry which is preliminary data.</text>
</comment>
<organism evidence="1 2">
    <name type="scientific">Saccharococcus caldoxylosilyticus</name>
    <dbReference type="NCBI Taxonomy" id="81408"/>
    <lineage>
        <taxon>Bacteria</taxon>
        <taxon>Bacillati</taxon>
        <taxon>Bacillota</taxon>
        <taxon>Bacilli</taxon>
        <taxon>Bacillales</taxon>
        <taxon>Anoxybacillaceae</taxon>
        <taxon>Saccharococcus</taxon>
    </lineage>
</organism>
<gene>
    <name evidence="1" type="ORF">B4119_0599</name>
</gene>
<evidence type="ECO:0000313" key="2">
    <source>
        <dbReference type="Proteomes" id="UP000075455"/>
    </source>
</evidence>
<dbReference type="PATRIC" id="fig|81408.3.peg.1858"/>
<accession>A0A150L3F3</accession>
<name>A0A150L3F3_9BACL</name>
<dbReference type="Proteomes" id="UP000075455">
    <property type="component" value="Unassembled WGS sequence"/>
</dbReference>
<proteinExistence type="predicted"/>
<sequence length="37" mass="4056">MLLAIGQNIEPKFSKQLGGEAHLSNKIVKKLYKVSAT</sequence>
<protein>
    <submittedName>
        <fullName evidence="1">Uncharacterized protein</fullName>
    </submittedName>
</protein>
<dbReference type="EMBL" id="LQYS01000123">
    <property type="protein sequence ID" value="KYD06814.1"/>
    <property type="molecule type" value="Genomic_DNA"/>
</dbReference>
<reference evidence="1 2" key="1">
    <citation type="submission" date="2016-01" db="EMBL/GenBank/DDBJ databases">
        <title>Draft Genome Sequences of Seven Thermophilic Sporeformers Isolated from Foods.</title>
        <authorList>
            <person name="Berendsen E.M."/>
            <person name="Wells-Bennik M.H."/>
            <person name="Krawcyk A.O."/>
            <person name="De Jong A."/>
            <person name="Holsappel S."/>
            <person name="Eijlander R.T."/>
            <person name="Kuipers O.P."/>
        </authorList>
    </citation>
    <scope>NUCLEOTIDE SEQUENCE [LARGE SCALE GENOMIC DNA]</scope>
    <source>
        <strain evidence="1 2">B4119</strain>
    </source>
</reference>
<dbReference type="STRING" id="81408.B4119_0599"/>
<evidence type="ECO:0000313" key="1">
    <source>
        <dbReference type="EMBL" id="KYD06814.1"/>
    </source>
</evidence>